<evidence type="ECO:0000313" key="2">
    <source>
        <dbReference type="EMBL" id="BDT63100.1"/>
    </source>
</evidence>
<proteinExistence type="predicted"/>
<dbReference type="EMBL" id="LC738881">
    <property type="protein sequence ID" value="BDT63100.1"/>
    <property type="molecule type" value="Genomic_DNA"/>
</dbReference>
<feature type="compositionally biased region" description="Polar residues" evidence="1">
    <location>
        <begin position="84"/>
        <end position="101"/>
    </location>
</feature>
<organism evidence="2">
    <name type="scientific">Sicyonia whispovirus</name>
    <dbReference type="NCBI Taxonomy" id="2984283"/>
    <lineage>
        <taxon>Viruses</taxon>
        <taxon>Viruses incertae sedis</taxon>
        <taxon>Naldaviricetes</taxon>
        <taxon>Nimaviridae</taxon>
        <taxon>Whispovirus</taxon>
    </lineage>
</organism>
<reference evidence="2" key="1">
    <citation type="submission" date="2022-10" db="EMBL/GenBank/DDBJ databases">
        <title>Genome sequences of endogenous nimaviruses in decapod crustaceans.</title>
        <authorList>
            <person name="Kawato S."/>
            <person name="Nozaki R."/>
            <person name="Kondo H."/>
            <person name="Hirono I."/>
        </authorList>
    </citation>
    <scope>NUCLEOTIDE SEQUENCE</scope>
    <source>
        <strain evidence="2">Fukuoka2019</strain>
    </source>
</reference>
<protein>
    <submittedName>
        <fullName evidence="2">Uncharacterized protein</fullName>
    </submittedName>
</protein>
<accession>A0A9C7F8F4</accession>
<name>A0A9C7F8F4_9VIRU</name>
<evidence type="ECO:0000256" key="1">
    <source>
        <dbReference type="SAM" id="MobiDB-lite"/>
    </source>
</evidence>
<sequence>MPVLACTYSQHCNIAVSCARQVHCCNCQHFNIPARQCIRLFTVQLCPHYQKIKIAKTPKFVCIFFYLPLPSIKKNMKTKLKTPNAKNNRQTKNTSSKTNHTVAPGRWMSEGCWCGMKIVCFSLDCI</sequence>
<feature type="region of interest" description="Disordered" evidence="1">
    <location>
        <begin position="79"/>
        <end position="101"/>
    </location>
</feature>